<sequence>MLAIVQPLLNSRHTHQLVAQFIPIIRTKVAFVTPQNSRNQVIEKNISLNQISATLASTWTTTDHSNTAITGCNCPQCQLTV</sequence>
<protein>
    <submittedName>
        <fullName evidence="1">Uncharacterized protein</fullName>
    </submittedName>
</protein>
<organism evidence="1 2">
    <name type="scientific">Planktothrix tepida PCC 9214</name>
    <dbReference type="NCBI Taxonomy" id="671072"/>
    <lineage>
        <taxon>Bacteria</taxon>
        <taxon>Bacillati</taxon>
        <taxon>Cyanobacteriota</taxon>
        <taxon>Cyanophyceae</taxon>
        <taxon>Oscillatoriophycideae</taxon>
        <taxon>Oscillatoriales</taxon>
        <taxon>Microcoleaceae</taxon>
        <taxon>Planktothrix</taxon>
    </lineage>
</organism>
<name>A0A1J1LF89_9CYAN</name>
<proteinExistence type="predicted"/>
<reference evidence="2" key="1">
    <citation type="submission" date="2015-10" db="EMBL/GenBank/DDBJ databases">
        <authorList>
            <person name="Regsiter A."/>
            <person name="william w."/>
        </authorList>
    </citation>
    <scope>NUCLEOTIDE SEQUENCE [LARGE SCALE GENOMIC DNA]</scope>
</reference>
<dbReference type="AlphaFoldDB" id="A0A1J1LF89"/>
<evidence type="ECO:0000313" key="2">
    <source>
        <dbReference type="Proteomes" id="UP000184315"/>
    </source>
</evidence>
<dbReference type="EMBL" id="CZDF01000132">
    <property type="protein sequence ID" value="CUR31229.1"/>
    <property type="molecule type" value="Genomic_DNA"/>
</dbReference>
<dbReference type="RefSeq" id="WP_072718122.1">
    <property type="nucleotide sequence ID" value="NZ_LN889782.1"/>
</dbReference>
<gene>
    <name evidence="1" type="ORF">PL9214290820</name>
</gene>
<dbReference type="Proteomes" id="UP000184315">
    <property type="component" value="Unassembled WGS sequence"/>
</dbReference>
<accession>A0A1J1LF89</accession>
<dbReference type="OrthoDB" id="460929at2"/>
<keyword evidence="2" id="KW-1185">Reference proteome</keyword>
<evidence type="ECO:0000313" key="1">
    <source>
        <dbReference type="EMBL" id="CUR31229.1"/>
    </source>
</evidence>